<gene>
    <name evidence="1" type="ORF">EJB05_23075</name>
</gene>
<feature type="non-terminal residue" evidence="1">
    <location>
        <position position="1"/>
    </location>
</feature>
<dbReference type="Proteomes" id="UP000324897">
    <property type="component" value="Chromosome 1"/>
</dbReference>
<keyword evidence="2" id="KW-1185">Reference proteome</keyword>
<proteinExistence type="predicted"/>
<comment type="caution">
    <text evidence="1">The sequence shown here is derived from an EMBL/GenBank/DDBJ whole genome shotgun (WGS) entry which is preliminary data.</text>
</comment>
<reference evidence="1 2" key="1">
    <citation type="journal article" date="2019" name="Sci. Rep.">
        <title>A high-quality genome of Eragrostis curvula grass provides insights into Poaceae evolution and supports new strategies to enhance forage quality.</title>
        <authorList>
            <person name="Carballo J."/>
            <person name="Santos B.A.C.M."/>
            <person name="Zappacosta D."/>
            <person name="Garbus I."/>
            <person name="Selva J.P."/>
            <person name="Gallo C.A."/>
            <person name="Diaz A."/>
            <person name="Albertini E."/>
            <person name="Caccamo M."/>
            <person name="Echenique V."/>
        </authorList>
    </citation>
    <scope>NUCLEOTIDE SEQUENCE [LARGE SCALE GENOMIC DNA]</scope>
    <source>
        <strain evidence="2">cv. Victoria</strain>
        <tissue evidence="1">Leaf</tissue>
    </source>
</reference>
<sequence length="463" mass="52281">MVTAESTAAMGSLGGQGWGWCQDWSMEEHSAAWVPCNLQLANWTMEPAECSPGLPAVEYASAEIFCNSIQTSVPVFKGEQLVEYGLATMYGSVATAEHQYVVDLQDMEKIIHNPIHCFKEASDEFRIDMDMIGKKIHRYPASIQSLCLSERYTVPMVVAIGPYHHGRDPLKKTEIVKHVAAYNCIRISRRSVQEMYVAVVAKAHDVRRLYDKDVVEDITDKDLLPMMFYDACFLVLYMLSMSEPEAEIDDSLCKFFDANDNEIYHDIMLLENQLPWPIVQTVMEFVPVPLDKFTDSLKGCLQDRKESVQETCVSDYEPPHLLALLRFYIVGGKKTGPDRRPEWNSISFSVSAIELAEIGITVKPSAKTELIHMGVKTKGTLFAELFLASLSLDSARASWLINMAALELCTTPNFRDAKDEESAVCSYLLLLAMMADREEDAARTGSLYRSLEERLEEHFYSRP</sequence>
<dbReference type="PANTHER" id="PTHR31549:SF32">
    <property type="match status" value="1"/>
</dbReference>
<evidence type="ECO:0000313" key="2">
    <source>
        <dbReference type="Proteomes" id="UP000324897"/>
    </source>
</evidence>
<evidence type="ECO:0000313" key="1">
    <source>
        <dbReference type="EMBL" id="TVU31391.1"/>
    </source>
</evidence>
<dbReference type="EMBL" id="RWGY01000011">
    <property type="protein sequence ID" value="TVU31391.1"/>
    <property type="molecule type" value="Genomic_DNA"/>
</dbReference>
<organism evidence="1 2">
    <name type="scientific">Eragrostis curvula</name>
    <name type="common">weeping love grass</name>
    <dbReference type="NCBI Taxonomy" id="38414"/>
    <lineage>
        <taxon>Eukaryota</taxon>
        <taxon>Viridiplantae</taxon>
        <taxon>Streptophyta</taxon>
        <taxon>Embryophyta</taxon>
        <taxon>Tracheophyta</taxon>
        <taxon>Spermatophyta</taxon>
        <taxon>Magnoliopsida</taxon>
        <taxon>Liliopsida</taxon>
        <taxon>Poales</taxon>
        <taxon>Poaceae</taxon>
        <taxon>PACMAD clade</taxon>
        <taxon>Chloridoideae</taxon>
        <taxon>Eragrostideae</taxon>
        <taxon>Eragrostidinae</taxon>
        <taxon>Eragrostis</taxon>
    </lineage>
</organism>
<dbReference type="OrthoDB" id="1849062at2759"/>
<dbReference type="PANTHER" id="PTHR31549">
    <property type="entry name" value="PROTEIN, PUTATIVE (DUF247)-RELATED-RELATED"/>
    <property type="match status" value="1"/>
</dbReference>
<dbReference type="Pfam" id="PF03140">
    <property type="entry name" value="DUF247"/>
    <property type="match status" value="1"/>
</dbReference>
<name>A0A5J9V7H7_9POAL</name>
<dbReference type="Gramene" id="TVU31391">
    <property type="protein sequence ID" value="TVU31391"/>
    <property type="gene ID" value="EJB05_23075"/>
</dbReference>
<dbReference type="AlphaFoldDB" id="A0A5J9V7H7"/>
<protein>
    <submittedName>
        <fullName evidence="1">Uncharacterized protein</fullName>
    </submittedName>
</protein>
<dbReference type="InterPro" id="IPR004158">
    <property type="entry name" value="DUF247_pln"/>
</dbReference>
<accession>A0A5J9V7H7</accession>